<dbReference type="NCBIfam" id="NF001529">
    <property type="entry name" value="PRK00364.1-5"/>
    <property type="match status" value="1"/>
</dbReference>
<dbReference type="NCBIfam" id="NF001527">
    <property type="entry name" value="PRK00364.1-2"/>
    <property type="match status" value="1"/>
</dbReference>
<comment type="subcellular location">
    <subcellularLocation>
        <location evidence="3">Cytoplasm</location>
    </subcellularLocation>
</comment>
<dbReference type="GO" id="GO:0005737">
    <property type="term" value="C:cytoplasm"/>
    <property type="evidence" value="ECO:0007669"/>
    <property type="project" value="UniProtKB-SubCell"/>
</dbReference>
<dbReference type="FunFam" id="2.30.33.40:FF:000001">
    <property type="entry name" value="10 kDa chaperonin"/>
    <property type="match status" value="1"/>
</dbReference>
<comment type="caution">
    <text evidence="5">The sequence shown here is derived from an EMBL/GenBank/DDBJ whole genome shotgun (WGS) entry which is preliminary data.</text>
</comment>
<dbReference type="PRINTS" id="PR00297">
    <property type="entry name" value="CHAPERONIN10"/>
</dbReference>
<dbReference type="CDD" id="cd00320">
    <property type="entry name" value="cpn10"/>
    <property type="match status" value="1"/>
</dbReference>
<dbReference type="NCBIfam" id="NF001531">
    <property type="entry name" value="PRK00364.2-2"/>
    <property type="match status" value="1"/>
</dbReference>
<keyword evidence="2 3" id="KW-0143">Chaperone</keyword>
<dbReference type="NCBIfam" id="NF001533">
    <property type="entry name" value="PRK00364.2-4"/>
    <property type="match status" value="1"/>
</dbReference>
<dbReference type="PANTHER" id="PTHR10772:SF63">
    <property type="entry name" value="20 KDA CHAPERONIN, CHLOROPLASTIC"/>
    <property type="match status" value="1"/>
</dbReference>
<dbReference type="NCBIfam" id="NF001534">
    <property type="entry name" value="PRK00364.2-5"/>
    <property type="match status" value="1"/>
</dbReference>
<dbReference type="STRING" id="1399147.P618_200339"/>
<comment type="similarity">
    <text evidence="1 3 4">Belongs to the GroES chaperonin family.</text>
</comment>
<dbReference type="GO" id="GO:0005524">
    <property type="term" value="F:ATP binding"/>
    <property type="evidence" value="ECO:0007669"/>
    <property type="project" value="InterPro"/>
</dbReference>
<dbReference type="GO" id="GO:0051087">
    <property type="term" value="F:protein-folding chaperone binding"/>
    <property type="evidence" value="ECO:0007669"/>
    <property type="project" value="TreeGrafter"/>
</dbReference>
<dbReference type="Pfam" id="PF00166">
    <property type="entry name" value="Cpn10"/>
    <property type="match status" value="1"/>
</dbReference>
<dbReference type="SMR" id="W6TUP0"/>
<dbReference type="OrthoDB" id="9806791at2"/>
<dbReference type="GO" id="GO:0044183">
    <property type="term" value="F:protein folding chaperone"/>
    <property type="evidence" value="ECO:0007669"/>
    <property type="project" value="InterPro"/>
</dbReference>
<evidence type="ECO:0000313" key="6">
    <source>
        <dbReference type="Proteomes" id="UP000019112"/>
    </source>
</evidence>
<keyword evidence="6" id="KW-1185">Reference proteome</keyword>
<dbReference type="SMART" id="SM00883">
    <property type="entry name" value="Cpn10"/>
    <property type="match status" value="1"/>
</dbReference>
<dbReference type="PROSITE" id="PS00681">
    <property type="entry name" value="CHAPERONINS_CPN10"/>
    <property type="match status" value="1"/>
</dbReference>
<comment type="function">
    <text evidence="3 4">Together with the chaperonin GroEL, plays an essential role in assisting protein folding. The GroEL-GroES system forms a nano-cage that allows encapsulation of the non-native substrate proteins and provides a physical environment optimized to promote and accelerate protein folding. GroES binds to the apical surface of the GroEL ring, thereby capping the opening of the GroEL channel.</text>
</comment>
<dbReference type="EMBL" id="AWTR02000043">
    <property type="protein sequence ID" value="ETZ07447.1"/>
    <property type="molecule type" value="Genomic_DNA"/>
</dbReference>
<dbReference type="InterPro" id="IPR018369">
    <property type="entry name" value="Chaprnonin_Cpn10_CS"/>
</dbReference>
<dbReference type="Gene3D" id="2.30.33.40">
    <property type="entry name" value="GroES chaperonin"/>
    <property type="match status" value="1"/>
</dbReference>
<dbReference type="GO" id="GO:0046872">
    <property type="term" value="F:metal ion binding"/>
    <property type="evidence" value="ECO:0007669"/>
    <property type="project" value="TreeGrafter"/>
</dbReference>
<evidence type="ECO:0000256" key="2">
    <source>
        <dbReference type="ARBA" id="ARBA00023186"/>
    </source>
</evidence>
<dbReference type="InterPro" id="IPR037124">
    <property type="entry name" value="Chaperonin_GroES_sf"/>
</dbReference>
<name>W6TUP0_HOLOB</name>
<evidence type="ECO:0000256" key="1">
    <source>
        <dbReference type="ARBA" id="ARBA00006975"/>
    </source>
</evidence>
<gene>
    <name evidence="3" type="primary">groES</name>
    <name evidence="3" type="synonym">groS</name>
    <name evidence="5" type="ORF">P618_200339</name>
</gene>
<dbReference type="eggNOG" id="COG0234">
    <property type="taxonomic scope" value="Bacteria"/>
</dbReference>
<comment type="subunit">
    <text evidence="3">Heptamer of 7 subunits arranged in a ring. Interacts with the chaperonin GroEL.</text>
</comment>
<dbReference type="InterPro" id="IPR020818">
    <property type="entry name" value="Chaperonin_GroES"/>
</dbReference>
<evidence type="ECO:0000256" key="3">
    <source>
        <dbReference type="HAMAP-Rule" id="MF_00580"/>
    </source>
</evidence>
<dbReference type="GO" id="GO:0051082">
    <property type="term" value="F:unfolded protein binding"/>
    <property type="evidence" value="ECO:0007669"/>
    <property type="project" value="TreeGrafter"/>
</dbReference>
<dbReference type="Proteomes" id="UP000019112">
    <property type="component" value="Unassembled WGS sequence"/>
</dbReference>
<organism evidence="5 6">
    <name type="scientific">Holospora obtusa F1</name>
    <dbReference type="NCBI Taxonomy" id="1399147"/>
    <lineage>
        <taxon>Bacteria</taxon>
        <taxon>Pseudomonadati</taxon>
        <taxon>Pseudomonadota</taxon>
        <taxon>Alphaproteobacteria</taxon>
        <taxon>Holosporales</taxon>
        <taxon>Holosporaceae</taxon>
        <taxon>Holospora</taxon>
    </lineage>
</organism>
<evidence type="ECO:0000256" key="4">
    <source>
        <dbReference type="RuleBase" id="RU000535"/>
    </source>
</evidence>
<dbReference type="InterPro" id="IPR011032">
    <property type="entry name" value="GroES-like_sf"/>
</dbReference>
<protein>
    <recommendedName>
        <fullName evidence="3">Co-chaperonin GroES</fullName>
    </recommendedName>
    <alternativeName>
        <fullName evidence="3">10 kDa chaperonin</fullName>
    </alternativeName>
    <alternativeName>
        <fullName evidence="3">Chaperonin-10</fullName>
        <shortName evidence="3">Cpn10</shortName>
    </alternativeName>
</protein>
<reference evidence="5 6" key="1">
    <citation type="journal article" date="2014" name="FEMS Microbiol. Lett.">
        <title>Draft genome sequences of three Holospora species (Holospora obtusa, Holospora undulata, and Holospora elegans), endonuclear symbiotic bacteria of the ciliate Paramecium caudatum.</title>
        <authorList>
            <person name="Dohra H."/>
            <person name="Tanaka K."/>
            <person name="Suzuki T."/>
            <person name="Fujishima M."/>
            <person name="Suzuki H."/>
        </authorList>
    </citation>
    <scope>NUCLEOTIDE SEQUENCE [LARGE SCALE GENOMIC DNA]</scope>
    <source>
        <strain evidence="5 6">F1</strain>
    </source>
</reference>
<dbReference type="RefSeq" id="WP_021827386.1">
    <property type="nucleotide sequence ID" value="NZ_AWTR02000043.1"/>
</dbReference>
<dbReference type="HAMAP" id="MF_00580">
    <property type="entry name" value="CH10"/>
    <property type="match status" value="1"/>
</dbReference>
<evidence type="ECO:0000313" key="5">
    <source>
        <dbReference type="EMBL" id="ETZ07447.1"/>
    </source>
</evidence>
<sequence>MTKFKPLGDRILVKRVEAEERTSGGIVIPDTAKEKPIEGTVIAVGPGARDPQGNLIALEVKQGDRVLFGKWSGTEVKLSGEDYIVMKESDVFGTIA</sequence>
<accession>W6TUP0</accession>
<dbReference type="SUPFAM" id="SSF50129">
    <property type="entry name" value="GroES-like"/>
    <property type="match status" value="1"/>
</dbReference>
<proteinExistence type="inferred from homology"/>
<dbReference type="AlphaFoldDB" id="W6TUP0"/>
<dbReference type="PANTHER" id="PTHR10772">
    <property type="entry name" value="10 KDA HEAT SHOCK PROTEIN"/>
    <property type="match status" value="1"/>
</dbReference>
<keyword evidence="3" id="KW-0963">Cytoplasm</keyword>